<sequence length="248" mass="26853">MNVPGNAGQGLFLYIHRQASSLQKYIIEQTILSLFGWIPTILGIGVRALAYRMILRMQGLAAIESGVRIRFADGIELGRNVYIDQGVYLHACPKGIKIGDNSFVMHGSVLHVYNFRNLPHAFIHIGANSLIGEFNVLRGQGGITIGDRVYTAPLVQMLAVNHVFDDPTRPMVEQGITAEGIVVEDDVWIGAGAIITDGVRICKGAVVAAGAVVTQDVPAYTVVGGVPAKVLRKIDGVQRFDPSKKVYF</sequence>
<keyword evidence="2" id="KW-0012">Acyltransferase</keyword>
<dbReference type="InterPro" id="IPR051159">
    <property type="entry name" value="Hexapeptide_acetyltransf"/>
</dbReference>
<evidence type="ECO:0000256" key="1">
    <source>
        <dbReference type="SAM" id="Phobius"/>
    </source>
</evidence>
<dbReference type="InterPro" id="IPR001451">
    <property type="entry name" value="Hexapep"/>
</dbReference>
<dbReference type="InterPro" id="IPR011004">
    <property type="entry name" value="Trimer_LpxA-like_sf"/>
</dbReference>
<evidence type="ECO:0000313" key="2">
    <source>
        <dbReference type="EMBL" id="HDX31985.1"/>
    </source>
</evidence>
<dbReference type="Pfam" id="PF14602">
    <property type="entry name" value="Hexapep_2"/>
    <property type="match status" value="1"/>
</dbReference>
<proteinExistence type="predicted"/>
<dbReference type="AlphaFoldDB" id="A0A7C1JQC1"/>
<reference evidence="2" key="1">
    <citation type="journal article" date="2020" name="mSystems">
        <title>Genome- and Community-Level Interaction Insights into Carbon Utilization and Element Cycling Functions of Hydrothermarchaeota in Hydrothermal Sediment.</title>
        <authorList>
            <person name="Zhou Z."/>
            <person name="Liu Y."/>
            <person name="Xu W."/>
            <person name="Pan J."/>
            <person name="Luo Z.H."/>
            <person name="Li M."/>
        </authorList>
    </citation>
    <scope>NUCLEOTIDE SEQUENCE [LARGE SCALE GENOMIC DNA]</scope>
    <source>
        <strain evidence="2">SpSt-289</strain>
    </source>
</reference>
<protein>
    <submittedName>
        <fullName evidence="2">Acyltransferase</fullName>
    </submittedName>
</protein>
<keyword evidence="2" id="KW-0808">Transferase</keyword>
<keyword evidence="1" id="KW-0812">Transmembrane</keyword>
<name>A0A7C1JQC1_9CHLR</name>
<dbReference type="PANTHER" id="PTHR23416">
    <property type="entry name" value="SIALIC ACID SYNTHASE-RELATED"/>
    <property type="match status" value="1"/>
</dbReference>
<keyword evidence="1" id="KW-0472">Membrane</keyword>
<dbReference type="GO" id="GO:0016746">
    <property type="term" value="F:acyltransferase activity"/>
    <property type="evidence" value="ECO:0007669"/>
    <property type="project" value="UniProtKB-KW"/>
</dbReference>
<feature type="transmembrane region" description="Helical" evidence="1">
    <location>
        <begin position="31"/>
        <end position="50"/>
    </location>
</feature>
<gene>
    <name evidence="2" type="ORF">ENQ20_10925</name>
</gene>
<dbReference type="PANTHER" id="PTHR23416:SF78">
    <property type="entry name" value="LIPOPOLYSACCHARIDE BIOSYNTHESIS O-ACETYL TRANSFERASE WBBJ-RELATED"/>
    <property type="match status" value="1"/>
</dbReference>
<dbReference type="Gene3D" id="2.160.10.10">
    <property type="entry name" value="Hexapeptide repeat proteins"/>
    <property type="match status" value="2"/>
</dbReference>
<dbReference type="EMBL" id="DSMG01000107">
    <property type="protein sequence ID" value="HDX31985.1"/>
    <property type="molecule type" value="Genomic_DNA"/>
</dbReference>
<organism evidence="2">
    <name type="scientific">Caldilinea aerophila</name>
    <dbReference type="NCBI Taxonomy" id="133453"/>
    <lineage>
        <taxon>Bacteria</taxon>
        <taxon>Bacillati</taxon>
        <taxon>Chloroflexota</taxon>
        <taxon>Caldilineae</taxon>
        <taxon>Caldilineales</taxon>
        <taxon>Caldilineaceae</taxon>
        <taxon>Caldilinea</taxon>
    </lineage>
</organism>
<dbReference type="SUPFAM" id="SSF51161">
    <property type="entry name" value="Trimeric LpxA-like enzymes"/>
    <property type="match status" value="1"/>
</dbReference>
<keyword evidence="1" id="KW-1133">Transmembrane helix</keyword>
<comment type="caution">
    <text evidence="2">The sequence shown here is derived from an EMBL/GenBank/DDBJ whole genome shotgun (WGS) entry which is preliminary data.</text>
</comment>
<dbReference type="CDD" id="cd04647">
    <property type="entry name" value="LbH_MAT_like"/>
    <property type="match status" value="1"/>
</dbReference>
<accession>A0A7C1JQC1</accession>